<evidence type="ECO:0000313" key="3">
    <source>
        <dbReference type="Proteomes" id="UP001559025"/>
    </source>
</evidence>
<comment type="caution">
    <text evidence="2">The sequence shown here is derived from an EMBL/GenBank/DDBJ whole genome shotgun (WGS) entry which is preliminary data.</text>
</comment>
<accession>A0ABV3WUC7</accession>
<name>A0ABV3WUC7_9HYPH</name>
<evidence type="ECO:0000256" key="1">
    <source>
        <dbReference type="SAM" id="Coils"/>
    </source>
</evidence>
<organism evidence="2 3">
    <name type="scientific">Neoaquamicrobium sediminum</name>
    <dbReference type="NCBI Taxonomy" id="1849104"/>
    <lineage>
        <taxon>Bacteria</taxon>
        <taxon>Pseudomonadati</taxon>
        <taxon>Pseudomonadota</taxon>
        <taxon>Alphaproteobacteria</taxon>
        <taxon>Hyphomicrobiales</taxon>
        <taxon>Phyllobacteriaceae</taxon>
        <taxon>Neoaquamicrobium</taxon>
    </lineage>
</organism>
<reference evidence="2 3" key="1">
    <citation type="submission" date="2024-01" db="EMBL/GenBank/DDBJ databases">
        <title>New evidence supports the origin of RcGTA from prophage.</title>
        <authorList>
            <person name="Xu Y."/>
            <person name="Liu B."/>
            <person name="Chen F."/>
        </authorList>
    </citation>
    <scope>NUCLEOTIDE SEQUENCE [LARGE SCALE GENOMIC DNA]</scope>
    <source>
        <strain evidence="2 3">CBW1107-2</strain>
    </source>
</reference>
<dbReference type="Proteomes" id="UP001559025">
    <property type="component" value="Unassembled WGS sequence"/>
</dbReference>
<keyword evidence="1" id="KW-0175">Coiled coil</keyword>
<dbReference type="EMBL" id="JAZHFV010000002">
    <property type="protein sequence ID" value="MEX4007679.1"/>
    <property type="molecule type" value="Genomic_DNA"/>
</dbReference>
<proteinExistence type="predicted"/>
<feature type="coiled-coil region" evidence="1">
    <location>
        <begin position="26"/>
        <end position="55"/>
    </location>
</feature>
<dbReference type="RefSeq" id="WP_368802788.1">
    <property type="nucleotide sequence ID" value="NZ_JAZHFV010000002.1"/>
</dbReference>
<gene>
    <name evidence="2" type="ORF">V1479_10225</name>
</gene>
<protein>
    <submittedName>
        <fullName evidence="2">Uncharacterized protein</fullName>
    </submittedName>
</protein>
<keyword evidence="3" id="KW-1185">Reference proteome</keyword>
<sequence>MAKEKLSATDEKARLDAFYADECAKLAAAVEEERRAEVERKAAEAEKARDALRDEAKTHAEYLIDLSEKATKLTDELFRVLIERRESLDDFARKYHAVAGSSLRNHAHRSHLYASALGDILKLAHMQQRGADARFLDIDIRVLHGFLDAKTIAKATA</sequence>
<evidence type="ECO:0000313" key="2">
    <source>
        <dbReference type="EMBL" id="MEX4007679.1"/>
    </source>
</evidence>